<dbReference type="Proteomes" id="UP000887565">
    <property type="component" value="Unplaced"/>
</dbReference>
<evidence type="ECO:0000313" key="1">
    <source>
        <dbReference type="Proteomes" id="UP000887565"/>
    </source>
</evidence>
<reference evidence="2" key="1">
    <citation type="submission" date="2022-11" db="UniProtKB">
        <authorList>
            <consortium name="WormBaseParasite"/>
        </authorList>
    </citation>
    <scope>IDENTIFICATION</scope>
</reference>
<evidence type="ECO:0000313" key="2">
    <source>
        <dbReference type="WBParaSite" id="nRc.2.0.1.t39450-RA"/>
    </source>
</evidence>
<protein>
    <submittedName>
        <fullName evidence="2">Uncharacterized protein</fullName>
    </submittedName>
</protein>
<dbReference type="WBParaSite" id="nRc.2.0.1.t39450-RA">
    <property type="protein sequence ID" value="nRc.2.0.1.t39450-RA"/>
    <property type="gene ID" value="nRc.2.0.1.g39450"/>
</dbReference>
<name>A0A915KL10_ROMCU</name>
<organism evidence="1 2">
    <name type="scientific">Romanomermis culicivorax</name>
    <name type="common">Nematode worm</name>
    <dbReference type="NCBI Taxonomy" id="13658"/>
    <lineage>
        <taxon>Eukaryota</taxon>
        <taxon>Metazoa</taxon>
        <taxon>Ecdysozoa</taxon>
        <taxon>Nematoda</taxon>
        <taxon>Enoplea</taxon>
        <taxon>Dorylaimia</taxon>
        <taxon>Mermithida</taxon>
        <taxon>Mermithoidea</taxon>
        <taxon>Mermithidae</taxon>
        <taxon>Romanomermis</taxon>
    </lineage>
</organism>
<dbReference type="PROSITE" id="PS51257">
    <property type="entry name" value="PROKAR_LIPOPROTEIN"/>
    <property type="match status" value="1"/>
</dbReference>
<proteinExistence type="predicted"/>
<sequence length="114" mass="12751">MRNLPIQMDRFEFVTANAAVALQPAGVTSCVFCCFAGNCFVAFSALAVQMPSKILELHKPQNKLDRIRLLPVHFEIDASKELLRQGSPYYRMYMHAGQEFSSGEMIKNMAGSFA</sequence>
<keyword evidence="1" id="KW-1185">Reference proteome</keyword>
<accession>A0A915KL10</accession>
<dbReference type="AlphaFoldDB" id="A0A915KL10"/>